<accession>A0ABZ0TR85</accession>
<organism evidence="1 2">
    <name type="scientific">Mucilaginibacter sabulilitoris</name>
    <dbReference type="NCBI Taxonomy" id="1173583"/>
    <lineage>
        <taxon>Bacteria</taxon>
        <taxon>Pseudomonadati</taxon>
        <taxon>Bacteroidota</taxon>
        <taxon>Sphingobacteriia</taxon>
        <taxon>Sphingobacteriales</taxon>
        <taxon>Sphingobacteriaceae</taxon>
        <taxon>Mucilaginibacter</taxon>
    </lineage>
</organism>
<evidence type="ECO:0000313" key="1">
    <source>
        <dbReference type="EMBL" id="WPU95638.1"/>
    </source>
</evidence>
<gene>
    <name evidence="1" type="ORF">SNE25_08915</name>
</gene>
<sequence length="96" mass="10774">MGLCRESPFTAFTSETTFAVTDDQLNPVTTMKNGLIIHRHHRKNQHPLGLAKAKSTLIFTVQIVLYNAQKAQTENLENREISVVTSTIMARAFTTQ</sequence>
<keyword evidence="2" id="KW-1185">Reference proteome</keyword>
<evidence type="ECO:0000313" key="2">
    <source>
        <dbReference type="Proteomes" id="UP001324380"/>
    </source>
</evidence>
<dbReference type="RefSeq" id="WP_321564744.1">
    <property type="nucleotide sequence ID" value="NZ_CP139558.1"/>
</dbReference>
<reference evidence="1 2" key="1">
    <citation type="submission" date="2023-11" db="EMBL/GenBank/DDBJ databases">
        <title>Analysis of the Genomes of Mucilaginibacter gossypii cycad 4 and M. sabulilitoris SNA2: microbes with the potential for plant growth promotion.</title>
        <authorList>
            <person name="Hirsch A.M."/>
            <person name="Humm E."/>
            <person name="Rubbi M."/>
            <person name="Del Vecchio G."/>
            <person name="Ha S.M."/>
            <person name="Pellegrini M."/>
            <person name="Gunsalus R.P."/>
        </authorList>
    </citation>
    <scope>NUCLEOTIDE SEQUENCE [LARGE SCALE GENOMIC DNA]</scope>
    <source>
        <strain evidence="1 2">SNA2</strain>
    </source>
</reference>
<protein>
    <submittedName>
        <fullName evidence="1">Uncharacterized protein</fullName>
    </submittedName>
</protein>
<proteinExistence type="predicted"/>
<name>A0ABZ0TR85_9SPHI</name>
<dbReference type="Proteomes" id="UP001324380">
    <property type="component" value="Chromosome"/>
</dbReference>
<dbReference type="EMBL" id="CP139558">
    <property type="protein sequence ID" value="WPU95638.1"/>
    <property type="molecule type" value="Genomic_DNA"/>
</dbReference>